<reference evidence="6" key="1">
    <citation type="submission" date="2025-08" db="UniProtKB">
        <authorList>
            <consortium name="Ensembl"/>
        </authorList>
    </citation>
    <scope>IDENTIFICATION</scope>
</reference>
<organism evidence="6 7">
    <name type="scientific">Acanthochromis polyacanthus</name>
    <name type="common">spiny chromis</name>
    <dbReference type="NCBI Taxonomy" id="80966"/>
    <lineage>
        <taxon>Eukaryota</taxon>
        <taxon>Metazoa</taxon>
        <taxon>Chordata</taxon>
        <taxon>Craniata</taxon>
        <taxon>Vertebrata</taxon>
        <taxon>Euteleostomi</taxon>
        <taxon>Actinopterygii</taxon>
        <taxon>Neopterygii</taxon>
        <taxon>Teleostei</taxon>
        <taxon>Neoteleostei</taxon>
        <taxon>Acanthomorphata</taxon>
        <taxon>Ovalentaria</taxon>
        <taxon>Pomacentridae</taxon>
        <taxon>Acanthochromis</taxon>
    </lineage>
</organism>
<dbReference type="Gene3D" id="1.25.40.20">
    <property type="entry name" value="Ankyrin repeat-containing domain"/>
    <property type="match status" value="1"/>
</dbReference>
<dbReference type="PROSITE" id="PS50088">
    <property type="entry name" value="ANK_REPEAT"/>
    <property type="match status" value="1"/>
</dbReference>
<feature type="domain" description="TANC1/2-like winged helix" evidence="5">
    <location>
        <begin position="7"/>
        <end position="72"/>
    </location>
</feature>
<dbReference type="InterPro" id="IPR058056">
    <property type="entry name" value="WH_TANC1/2"/>
</dbReference>
<dbReference type="Proteomes" id="UP000257200">
    <property type="component" value="Unplaced"/>
</dbReference>
<dbReference type="InterPro" id="IPR002110">
    <property type="entry name" value="Ankyrin_rpt"/>
</dbReference>
<accession>A0A3Q1GD01</accession>
<evidence type="ECO:0000259" key="5">
    <source>
        <dbReference type="Pfam" id="PF25521"/>
    </source>
</evidence>
<dbReference type="InParanoid" id="A0A3Q1GD01"/>
<dbReference type="GO" id="GO:0043197">
    <property type="term" value="C:dendritic spine"/>
    <property type="evidence" value="ECO:0007669"/>
    <property type="project" value="TreeGrafter"/>
</dbReference>
<dbReference type="AlphaFoldDB" id="A0A3Q1GD01"/>
<feature type="chain" id="PRO_5018532338" description="TANC1/2-like winged helix domain-containing protein" evidence="4">
    <location>
        <begin position="20"/>
        <end position="285"/>
    </location>
</feature>
<reference evidence="6" key="2">
    <citation type="submission" date="2025-09" db="UniProtKB">
        <authorList>
            <consortium name="Ensembl"/>
        </authorList>
    </citation>
    <scope>IDENTIFICATION</scope>
</reference>
<dbReference type="GeneTree" id="ENSGT00940000156447"/>
<keyword evidence="2 3" id="KW-0040">ANK repeat</keyword>
<dbReference type="Pfam" id="PF12796">
    <property type="entry name" value="Ank_2"/>
    <property type="match status" value="1"/>
</dbReference>
<dbReference type="Ensembl" id="ENSAPOT00000017952.1">
    <property type="protein sequence ID" value="ENSAPOP00000028098.1"/>
    <property type="gene ID" value="ENSAPOG00000013111.1"/>
</dbReference>
<evidence type="ECO:0000313" key="6">
    <source>
        <dbReference type="Ensembl" id="ENSAPOP00000028098.1"/>
    </source>
</evidence>
<name>A0A3Q1GD01_9TELE</name>
<dbReference type="InterPro" id="IPR036770">
    <property type="entry name" value="Ankyrin_rpt-contain_sf"/>
</dbReference>
<dbReference type="SUPFAM" id="SSF48403">
    <property type="entry name" value="Ankyrin repeat"/>
    <property type="match status" value="1"/>
</dbReference>
<evidence type="ECO:0000256" key="3">
    <source>
        <dbReference type="PROSITE-ProRule" id="PRU00023"/>
    </source>
</evidence>
<feature type="repeat" description="ANK" evidence="3">
    <location>
        <begin position="142"/>
        <end position="174"/>
    </location>
</feature>
<dbReference type="PANTHER" id="PTHR24166">
    <property type="entry name" value="ROLLING PEBBLES, ISOFORM B"/>
    <property type="match status" value="1"/>
</dbReference>
<dbReference type="PANTHER" id="PTHR24166:SF21">
    <property type="entry name" value="PROTEIN TANC2"/>
    <property type="match status" value="1"/>
</dbReference>
<keyword evidence="1" id="KW-0677">Repeat</keyword>
<evidence type="ECO:0000256" key="2">
    <source>
        <dbReference type="ARBA" id="ARBA00023043"/>
    </source>
</evidence>
<proteinExistence type="predicted"/>
<evidence type="ECO:0000256" key="4">
    <source>
        <dbReference type="SAM" id="SignalP"/>
    </source>
</evidence>
<dbReference type="GO" id="GO:0061001">
    <property type="term" value="P:regulation of dendritic spine morphogenesis"/>
    <property type="evidence" value="ECO:0007669"/>
    <property type="project" value="TreeGrafter"/>
</dbReference>
<evidence type="ECO:0000313" key="7">
    <source>
        <dbReference type="Proteomes" id="UP000257200"/>
    </source>
</evidence>
<dbReference type="InterPro" id="IPR050889">
    <property type="entry name" value="Dendritic_Spine_Reg/Scaffold"/>
</dbReference>
<dbReference type="SMART" id="SM00248">
    <property type="entry name" value="ANK"/>
    <property type="match status" value="4"/>
</dbReference>
<dbReference type="STRING" id="80966.ENSAPOP00000028098"/>
<protein>
    <recommendedName>
        <fullName evidence="5">TANC1/2-like winged helix domain-containing protein</fullName>
    </recommendedName>
</protein>
<keyword evidence="7" id="KW-1185">Reference proteome</keyword>
<evidence type="ECO:0000256" key="1">
    <source>
        <dbReference type="ARBA" id="ARBA00022737"/>
    </source>
</evidence>
<dbReference type="Pfam" id="PF25521">
    <property type="entry name" value="WHD_TANC1"/>
    <property type="match status" value="1"/>
</dbReference>
<feature type="signal peptide" evidence="4">
    <location>
        <begin position="1"/>
        <end position="19"/>
    </location>
</feature>
<sequence>SAVFLCFCSAFMSGHTLLAFWLCRQEGKLNRQQTLELGHHILKAHIYKGLSKKLGVSSSVLQGLWMSYSTESLSPVLSSLRNLYTPNIKVSRLLITGGADVDYRSDVLNSAPLLCVHAHLGHTDAVALLLDHGAQVDAQSQDGLTALGFAAAAGHLDVITMLSQHRAKVGHVDSSGRCVLVHAAQRGHLEVLRFLLRRADWSCTSCCGERGAGRSQAVQQALIAAASMGHTEVSYSLTSTVTMLYRMMETHLRCVCYRVVHVCGCDGCLLASAGGVVPVGSSRRR</sequence>
<keyword evidence="4" id="KW-0732">Signal</keyword>